<organism evidence="3 4">
    <name type="scientific">Marasmius crinis-equi</name>
    <dbReference type="NCBI Taxonomy" id="585013"/>
    <lineage>
        <taxon>Eukaryota</taxon>
        <taxon>Fungi</taxon>
        <taxon>Dikarya</taxon>
        <taxon>Basidiomycota</taxon>
        <taxon>Agaricomycotina</taxon>
        <taxon>Agaricomycetes</taxon>
        <taxon>Agaricomycetidae</taxon>
        <taxon>Agaricales</taxon>
        <taxon>Marasmiineae</taxon>
        <taxon>Marasmiaceae</taxon>
        <taxon>Marasmius</taxon>
    </lineage>
</organism>
<dbReference type="InterPro" id="IPR048337">
    <property type="entry name" value="FAM50A/XAP5_C"/>
</dbReference>
<feature type="domain" description="FAM50A/XAP5 C-terminal" evidence="2">
    <location>
        <begin position="258"/>
        <end position="340"/>
    </location>
</feature>
<comment type="caution">
    <text evidence="3">The sequence shown here is derived from an EMBL/GenBank/DDBJ whole genome shotgun (WGS) entry which is preliminary data.</text>
</comment>
<dbReference type="Proteomes" id="UP001465976">
    <property type="component" value="Unassembled WGS sequence"/>
</dbReference>
<feature type="compositionally biased region" description="Basic and acidic residues" evidence="1">
    <location>
        <begin position="157"/>
        <end position="166"/>
    </location>
</feature>
<feature type="domain" description="FAM50A/XAP5 C-terminal" evidence="2">
    <location>
        <begin position="186"/>
        <end position="246"/>
    </location>
</feature>
<dbReference type="EMBL" id="JBAHYK010000036">
    <property type="protein sequence ID" value="KAL0580193.1"/>
    <property type="molecule type" value="Genomic_DNA"/>
</dbReference>
<feature type="region of interest" description="Disordered" evidence="1">
    <location>
        <begin position="1"/>
        <end position="54"/>
    </location>
</feature>
<protein>
    <recommendedName>
        <fullName evidence="2">FAM50A/XAP5 C-terminal domain-containing protein</fullName>
    </recommendedName>
</protein>
<evidence type="ECO:0000313" key="3">
    <source>
        <dbReference type="EMBL" id="KAL0580193.1"/>
    </source>
</evidence>
<feature type="compositionally biased region" description="Acidic residues" evidence="1">
    <location>
        <begin position="113"/>
        <end position="123"/>
    </location>
</feature>
<accession>A0ABR3FXK3</accession>
<dbReference type="Pfam" id="PF04921">
    <property type="entry name" value="XAP5"/>
    <property type="match status" value="2"/>
</dbReference>
<name>A0ABR3FXK3_9AGAR</name>
<feature type="compositionally biased region" description="Basic and acidic residues" evidence="1">
    <location>
        <begin position="1"/>
        <end position="29"/>
    </location>
</feature>
<evidence type="ECO:0000259" key="2">
    <source>
        <dbReference type="Pfam" id="PF04921"/>
    </source>
</evidence>
<dbReference type="PANTHER" id="PTHR12722">
    <property type="entry name" value="XAP-5 PROTEIN-RELATED"/>
    <property type="match status" value="1"/>
</dbReference>
<dbReference type="PANTHER" id="PTHR12722:SF0">
    <property type="entry name" value="PROTEIN FAM50A"/>
    <property type="match status" value="1"/>
</dbReference>
<proteinExistence type="predicted"/>
<evidence type="ECO:0000256" key="1">
    <source>
        <dbReference type="SAM" id="MobiDB-lite"/>
    </source>
</evidence>
<feature type="region of interest" description="Disordered" evidence="1">
    <location>
        <begin position="78"/>
        <end position="166"/>
    </location>
</feature>
<reference evidence="3 4" key="1">
    <citation type="submission" date="2024-02" db="EMBL/GenBank/DDBJ databases">
        <title>A draft genome for the cacao thread blight pathogen Marasmius crinis-equi.</title>
        <authorList>
            <person name="Cohen S.P."/>
            <person name="Baruah I.K."/>
            <person name="Amoako-Attah I."/>
            <person name="Bukari Y."/>
            <person name="Meinhardt L.W."/>
            <person name="Bailey B.A."/>
        </authorList>
    </citation>
    <scope>NUCLEOTIDE SEQUENCE [LARGE SCALE GENOMIC DNA]</scope>
    <source>
        <strain evidence="3 4">GH-76</strain>
    </source>
</reference>
<keyword evidence="4" id="KW-1185">Reference proteome</keyword>
<gene>
    <name evidence="3" type="ORF">V5O48_001786</name>
</gene>
<evidence type="ECO:0000313" key="4">
    <source>
        <dbReference type="Proteomes" id="UP001465976"/>
    </source>
</evidence>
<feature type="compositionally biased region" description="Basic and acidic residues" evidence="1">
    <location>
        <begin position="78"/>
        <end position="96"/>
    </location>
</feature>
<sequence length="342" mass="40003">MSNNKAEGRREDALAKQRDQMREEFERQKKNLINETEKARPSTNRFVGQHDSMEDSLKHSTVGLVHLEEFQQKRKEIEEAKAREAARTNELKDDKKKAKKRKKAAKATLSFAMDDEEGGDDDSGTNSRQSPKDDEDEPSAKRSKFRKNPNVDTSFLPDRDREEAERKERERLRQEWLKKQEDLKQEDIEITYSYWDGSGHRKTVTCKKGDSISTFLEKCRQQFPELRGVSVDNLMYVKEDLIIPHVSSSPYDPKEPQQLILFQHHTFYDFIVNKARGKSGPLFNFDVHDDVRLLADATKEKDESHAGKVVERGYYQRNKHIFPASRWEVFDPEKNYGKYTIA</sequence>
<dbReference type="InterPro" id="IPR007005">
    <property type="entry name" value="XAP5"/>
</dbReference>